<evidence type="ECO:0000313" key="2">
    <source>
        <dbReference type="EMBL" id="SHE36704.1"/>
    </source>
</evidence>
<evidence type="ECO:0000259" key="1">
    <source>
        <dbReference type="Pfam" id="PF13648"/>
    </source>
</evidence>
<dbReference type="OrthoDB" id="1257001at2"/>
<dbReference type="AlphaFoldDB" id="A0A1M4SWV6"/>
<dbReference type="Proteomes" id="UP000184518">
    <property type="component" value="Unassembled WGS sequence"/>
</dbReference>
<dbReference type="InterPro" id="IPR024311">
    <property type="entry name" value="Lipocalin-like"/>
</dbReference>
<feature type="domain" description="Lipocalin-like" evidence="1">
    <location>
        <begin position="31"/>
        <end position="123"/>
    </location>
</feature>
<dbReference type="EMBL" id="FQUT01000001">
    <property type="protein sequence ID" value="SHE36704.1"/>
    <property type="molecule type" value="Genomic_DNA"/>
</dbReference>
<dbReference type="RefSeq" id="WP_072952659.1">
    <property type="nucleotide sequence ID" value="NZ_FQUT01000001.1"/>
</dbReference>
<accession>A0A1M4SWV6</accession>
<proteinExistence type="predicted"/>
<name>A0A1M4SWV6_9FLAO</name>
<gene>
    <name evidence="2" type="ORF">SAMN05443633_10191</name>
</gene>
<reference evidence="3" key="1">
    <citation type="submission" date="2016-11" db="EMBL/GenBank/DDBJ databases">
        <authorList>
            <person name="Varghese N."/>
            <person name="Submissions S."/>
        </authorList>
    </citation>
    <scope>NUCLEOTIDE SEQUENCE [LARGE SCALE GENOMIC DNA]</scope>
    <source>
        <strain evidence="3">DSM 27619</strain>
    </source>
</reference>
<organism evidence="2 3">
    <name type="scientific">Chryseobacterium arachidis</name>
    <dbReference type="NCBI Taxonomy" id="1416778"/>
    <lineage>
        <taxon>Bacteria</taxon>
        <taxon>Pseudomonadati</taxon>
        <taxon>Bacteroidota</taxon>
        <taxon>Flavobacteriia</taxon>
        <taxon>Flavobacteriales</taxon>
        <taxon>Weeksellaceae</taxon>
        <taxon>Chryseobacterium group</taxon>
        <taxon>Chryseobacterium</taxon>
    </lineage>
</organism>
<dbReference type="Pfam" id="PF13648">
    <property type="entry name" value="Lipocalin_4"/>
    <property type="match status" value="1"/>
</dbReference>
<dbReference type="PROSITE" id="PS51257">
    <property type="entry name" value="PROKAR_LIPOPROTEIN"/>
    <property type="match status" value="1"/>
</dbReference>
<protein>
    <recommendedName>
        <fullName evidence="1">Lipocalin-like domain-containing protein</fullName>
    </recommendedName>
</protein>
<keyword evidence="3" id="KW-1185">Reference proteome</keyword>
<sequence length="148" mass="17151">MGKIFLSVILLSIISCSSDDEVQNSGDKPAIVGKWYIEKSEIYRSLNPQIQTFYSTDCEKMSTHEFTPSHVMSITFAQSNNTCVKTDAVARKYMFDKGNGKFWYEGEENYPYFVTKLTLSDMVMEDRTQDFDGDGIKDILRRFYKRIN</sequence>
<evidence type="ECO:0000313" key="3">
    <source>
        <dbReference type="Proteomes" id="UP000184518"/>
    </source>
</evidence>